<dbReference type="SUPFAM" id="SSF46894">
    <property type="entry name" value="C-terminal effector domain of the bipartite response regulators"/>
    <property type="match status" value="1"/>
</dbReference>
<evidence type="ECO:0000256" key="1">
    <source>
        <dbReference type="ARBA" id="ARBA00023015"/>
    </source>
</evidence>
<dbReference type="EMBL" id="JACJVR010000098">
    <property type="protein sequence ID" value="MBB6694617.1"/>
    <property type="molecule type" value="Genomic_DNA"/>
</dbReference>
<keyword evidence="7" id="KW-1185">Reference proteome</keyword>
<feature type="compositionally biased region" description="Low complexity" evidence="4">
    <location>
        <begin position="475"/>
        <end position="527"/>
    </location>
</feature>
<evidence type="ECO:0000256" key="3">
    <source>
        <dbReference type="ARBA" id="ARBA00023163"/>
    </source>
</evidence>
<keyword evidence="3" id="KW-0804">Transcription</keyword>
<dbReference type="GO" id="GO:0003677">
    <property type="term" value="F:DNA binding"/>
    <property type="evidence" value="ECO:0007669"/>
    <property type="project" value="UniProtKB-KW"/>
</dbReference>
<dbReference type="PRINTS" id="PR00038">
    <property type="entry name" value="HTHLUXR"/>
</dbReference>
<evidence type="ECO:0000256" key="4">
    <source>
        <dbReference type="SAM" id="MobiDB-lite"/>
    </source>
</evidence>
<accession>A0A841U1H6</accession>
<dbReference type="SMART" id="SM00421">
    <property type="entry name" value="HTH_LUXR"/>
    <property type="match status" value="1"/>
</dbReference>
<dbReference type="Proteomes" id="UP000553776">
    <property type="component" value="Unassembled WGS sequence"/>
</dbReference>
<dbReference type="PROSITE" id="PS00622">
    <property type="entry name" value="HTH_LUXR_1"/>
    <property type="match status" value="1"/>
</dbReference>
<sequence>MDDLDPWIRESLVQWLPDRCLVLLASRVPPKGKWKLSPAWRERVERIPLGPLDREEILSYLARCGISSPEAQEKIRRQSRGHPLALTLLASAALDEEDGEEERESGWFESLAERWLREAPDPKLRELVEVASIVRQFDCEALERIGGEAVDPADFDRLCGLSFVRKSARGWALHDLMRDATSKRLRERQPSRCRLLLERSVHDYRSRIAEAPRDGSAAWEMAELFSYIGSATLRWMVAPSSAGEYYWEPLTPGNLAEGESYAENRIAGARPYSRIGPDSAGGIRRAERELDRETDIGKLRGLDLRSCLDIGGGAAKLLRNREGEVVGLSVVVPIRAETLPYLRKDPLASPYLRSLTPEQLEELKGTPHRPAGWFIRLIDIADSEDPSLAMEALFLIFSYMVSDGILIASPPPHPAYARAHLDMGFEVVPGVVHRWYDGVTPTPTFRLDTRGERLGVLLDTLLERTGMKGAGSGASSGASSGTTSTGSTSPGTTSPGTTSAGSASSGTGASSSTGGSPSGSADGSSAAKTEAPPGRGVPGEEDERLSVLTEREREIALLVLQGLTNIEIGSRLFLSEITVKKHLSSVYEKLRVRNRVELLRLLLAKP</sequence>
<evidence type="ECO:0000259" key="5">
    <source>
        <dbReference type="PROSITE" id="PS50043"/>
    </source>
</evidence>
<dbReference type="GO" id="GO:0006355">
    <property type="term" value="P:regulation of DNA-templated transcription"/>
    <property type="evidence" value="ECO:0007669"/>
    <property type="project" value="InterPro"/>
</dbReference>
<dbReference type="InterPro" id="IPR000792">
    <property type="entry name" value="Tscrpt_reg_LuxR_C"/>
</dbReference>
<evidence type="ECO:0000313" key="6">
    <source>
        <dbReference type="EMBL" id="MBB6694617.1"/>
    </source>
</evidence>
<keyword evidence="1" id="KW-0805">Transcription regulation</keyword>
<dbReference type="PROSITE" id="PS50043">
    <property type="entry name" value="HTH_LUXR_2"/>
    <property type="match status" value="1"/>
</dbReference>
<dbReference type="PANTHER" id="PTHR44688:SF16">
    <property type="entry name" value="DNA-BINDING TRANSCRIPTIONAL ACTIVATOR DEVR_DOSR"/>
    <property type="match status" value="1"/>
</dbReference>
<gene>
    <name evidence="6" type="ORF">H7B90_24780</name>
</gene>
<proteinExistence type="predicted"/>
<dbReference type="PANTHER" id="PTHR44688">
    <property type="entry name" value="DNA-BINDING TRANSCRIPTIONAL ACTIVATOR DEVR_DOSR"/>
    <property type="match status" value="1"/>
</dbReference>
<name>A0A841U1H6_9BACL</name>
<comment type="caution">
    <text evidence="6">The sequence shown here is derived from an EMBL/GenBank/DDBJ whole genome shotgun (WGS) entry which is preliminary data.</text>
</comment>
<keyword evidence="2" id="KW-0238">DNA-binding</keyword>
<reference evidence="6 7" key="1">
    <citation type="submission" date="2020-08" db="EMBL/GenBank/DDBJ databases">
        <title>Cohnella phylogeny.</title>
        <authorList>
            <person name="Dunlap C."/>
        </authorList>
    </citation>
    <scope>NUCLEOTIDE SEQUENCE [LARGE SCALE GENOMIC DNA]</scope>
    <source>
        <strain evidence="6 7">DSM 25239</strain>
    </source>
</reference>
<dbReference type="Gene3D" id="1.10.10.10">
    <property type="entry name" value="Winged helix-like DNA-binding domain superfamily/Winged helix DNA-binding domain"/>
    <property type="match status" value="1"/>
</dbReference>
<feature type="domain" description="HTH luxR-type" evidence="5">
    <location>
        <begin position="541"/>
        <end position="606"/>
    </location>
</feature>
<dbReference type="InterPro" id="IPR016032">
    <property type="entry name" value="Sig_transdc_resp-reg_C-effctor"/>
</dbReference>
<evidence type="ECO:0000256" key="2">
    <source>
        <dbReference type="ARBA" id="ARBA00023125"/>
    </source>
</evidence>
<dbReference type="InterPro" id="IPR036388">
    <property type="entry name" value="WH-like_DNA-bd_sf"/>
</dbReference>
<dbReference type="Pfam" id="PF00196">
    <property type="entry name" value="GerE"/>
    <property type="match status" value="1"/>
</dbReference>
<dbReference type="AlphaFoldDB" id="A0A841U1H6"/>
<protein>
    <submittedName>
        <fullName evidence="6">Helix-turn-helix transcriptional regulator</fullName>
    </submittedName>
</protein>
<dbReference type="SUPFAM" id="SSF52540">
    <property type="entry name" value="P-loop containing nucleoside triphosphate hydrolases"/>
    <property type="match status" value="1"/>
</dbReference>
<evidence type="ECO:0000313" key="7">
    <source>
        <dbReference type="Proteomes" id="UP000553776"/>
    </source>
</evidence>
<dbReference type="CDD" id="cd06170">
    <property type="entry name" value="LuxR_C_like"/>
    <property type="match status" value="1"/>
</dbReference>
<organism evidence="6 7">
    <name type="scientific">Cohnella xylanilytica</name>
    <dbReference type="NCBI Taxonomy" id="557555"/>
    <lineage>
        <taxon>Bacteria</taxon>
        <taxon>Bacillati</taxon>
        <taxon>Bacillota</taxon>
        <taxon>Bacilli</taxon>
        <taxon>Bacillales</taxon>
        <taxon>Paenibacillaceae</taxon>
        <taxon>Cohnella</taxon>
    </lineage>
</organism>
<feature type="region of interest" description="Disordered" evidence="4">
    <location>
        <begin position="467"/>
        <end position="543"/>
    </location>
</feature>
<dbReference type="InterPro" id="IPR027417">
    <property type="entry name" value="P-loop_NTPase"/>
</dbReference>